<evidence type="ECO:0000256" key="1">
    <source>
        <dbReference type="SAM" id="MobiDB-lite"/>
    </source>
</evidence>
<keyword evidence="5" id="KW-1185">Reference proteome</keyword>
<proteinExistence type="predicted"/>
<reference evidence="4 5" key="1">
    <citation type="submission" date="2018-09" db="EMBL/GenBank/DDBJ databases">
        <title>Roseovarius spongiae sp. nov., isolated from a marine sponge.</title>
        <authorList>
            <person name="Zhuang L."/>
            <person name="Luo L."/>
        </authorList>
    </citation>
    <scope>NUCLEOTIDE SEQUENCE [LARGE SCALE GENOMIC DNA]</scope>
    <source>
        <strain evidence="4 5">HN-E21</strain>
    </source>
</reference>
<feature type="transmembrane region" description="Helical" evidence="2">
    <location>
        <begin position="287"/>
        <end position="305"/>
    </location>
</feature>
<dbReference type="SUPFAM" id="SSF103481">
    <property type="entry name" value="Multidrug resistance efflux transporter EmrE"/>
    <property type="match status" value="2"/>
</dbReference>
<evidence type="ECO:0000313" key="5">
    <source>
        <dbReference type="Proteomes" id="UP000281128"/>
    </source>
</evidence>
<evidence type="ECO:0000313" key="4">
    <source>
        <dbReference type="EMBL" id="RKF16630.1"/>
    </source>
</evidence>
<keyword evidence="2" id="KW-0472">Membrane</keyword>
<feature type="transmembrane region" description="Helical" evidence="2">
    <location>
        <begin position="104"/>
        <end position="125"/>
    </location>
</feature>
<dbReference type="PANTHER" id="PTHR22911:SF103">
    <property type="entry name" value="BLR2811 PROTEIN"/>
    <property type="match status" value="1"/>
</dbReference>
<dbReference type="AlphaFoldDB" id="A0A3A8AZX3"/>
<protein>
    <submittedName>
        <fullName evidence="4">DMT family transporter</fullName>
    </submittedName>
</protein>
<feature type="transmembrane region" description="Helical" evidence="2">
    <location>
        <begin position="236"/>
        <end position="254"/>
    </location>
</feature>
<gene>
    <name evidence="4" type="ORF">D6850_03550</name>
</gene>
<dbReference type="Pfam" id="PF00892">
    <property type="entry name" value="EamA"/>
    <property type="match status" value="2"/>
</dbReference>
<dbReference type="OrthoDB" id="9807937at2"/>
<dbReference type="PANTHER" id="PTHR22911">
    <property type="entry name" value="ACYL-MALONYL CONDENSING ENZYME-RELATED"/>
    <property type="match status" value="1"/>
</dbReference>
<keyword evidence="2" id="KW-0812">Transmembrane</keyword>
<sequence length="342" mass="37060">MTAVSHPAVSAPSRALQGIFCVEAGMVLFVVQDVLMKMMLGVHPIWHLIFVRSVVTLLLLTPVMLWLGGRHRLLTPFWPLHLLRGALLAFGFTLYYAAFPFMGLAEVTTIFFSAPLMTALLAAVVLRETLGWRRVAALGLGFAGVLIAMAPGGEGFGWVALLPLACAFCYATSQIVARRIGERESTLTSGLQTITYMGLLILPLGWLVNQVIAIGPDFAHLRMGWPTELARDWPKFALLGVVGMIGWMLLTRAYQVANASLVAPFDYTYMPIAVAVGWLWFGEAPKGSTWIGMALIVASGLYLGLRELRAARLGDDPTNVAESTFAPGTPMPPPNLDEHGAP</sequence>
<feature type="region of interest" description="Disordered" evidence="1">
    <location>
        <begin position="319"/>
        <end position="342"/>
    </location>
</feature>
<dbReference type="EMBL" id="RAPE01000001">
    <property type="protein sequence ID" value="RKF16630.1"/>
    <property type="molecule type" value="Genomic_DNA"/>
</dbReference>
<feature type="domain" description="EamA" evidence="3">
    <location>
        <begin position="159"/>
        <end position="299"/>
    </location>
</feature>
<dbReference type="RefSeq" id="WP_121163824.1">
    <property type="nucleotide sequence ID" value="NZ_RAPE01000001.1"/>
</dbReference>
<keyword evidence="2" id="KW-1133">Transmembrane helix</keyword>
<accession>A0A3A8AZX3</accession>
<feature type="transmembrane region" description="Helical" evidence="2">
    <location>
        <begin position="80"/>
        <end position="98"/>
    </location>
</feature>
<feature type="transmembrane region" description="Helical" evidence="2">
    <location>
        <begin position="132"/>
        <end position="150"/>
    </location>
</feature>
<evidence type="ECO:0000259" key="3">
    <source>
        <dbReference type="Pfam" id="PF00892"/>
    </source>
</evidence>
<organism evidence="4 5">
    <name type="scientific">Roseovarius spongiae</name>
    <dbReference type="NCBI Taxonomy" id="2320272"/>
    <lineage>
        <taxon>Bacteria</taxon>
        <taxon>Pseudomonadati</taxon>
        <taxon>Pseudomonadota</taxon>
        <taxon>Alphaproteobacteria</taxon>
        <taxon>Rhodobacterales</taxon>
        <taxon>Roseobacteraceae</taxon>
        <taxon>Roseovarius</taxon>
    </lineage>
</organism>
<name>A0A3A8AZX3_9RHOB</name>
<feature type="domain" description="EamA" evidence="3">
    <location>
        <begin position="18"/>
        <end position="148"/>
    </location>
</feature>
<evidence type="ECO:0000256" key="2">
    <source>
        <dbReference type="SAM" id="Phobius"/>
    </source>
</evidence>
<feature type="transmembrane region" description="Helical" evidence="2">
    <location>
        <begin position="156"/>
        <end position="173"/>
    </location>
</feature>
<dbReference type="Proteomes" id="UP000281128">
    <property type="component" value="Unassembled WGS sequence"/>
</dbReference>
<comment type="caution">
    <text evidence="4">The sequence shown here is derived from an EMBL/GenBank/DDBJ whole genome shotgun (WGS) entry which is preliminary data.</text>
</comment>
<feature type="transmembrane region" description="Helical" evidence="2">
    <location>
        <begin position="261"/>
        <end position="281"/>
    </location>
</feature>
<dbReference type="GO" id="GO:0016020">
    <property type="term" value="C:membrane"/>
    <property type="evidence" value="ECO:0007669"/>
    <property type="project" value="InterPro"/>
</dbReference>
<dbReference type="InterPro" id="IPR000620">
    <property type="entry name" value="EamA_dom"/>
</dbReference>
<dbReference type="Gene3D" id="1.10.3730.20">
    <property type="match status" value="1"/>
</dbReference>
<feature type="transmembrane region" description="Helical" evidence="2">
    <location>
        <begin position="45"/>
        <end position="68"/>
    </location>
</feature>
<dbReference type="InterPro" id="IPR037185">
    <property type="entry name" value="EmrE-like"/>
</dbReference>
<feature type="transmembrane region" description="Helical" evidence="2">
    <location>
        <begin position="194"/>
        <end position="216"/>
    </location>
</feature>